<dbReference type="PANTHER" id="PTHR43796:SF2">
    <property type="entry name" value="CARBOXYNORSPERMIDINE SYNTHASE"/>
    <property type="match status" value="1"/>
</dbReference>
<evidence type="ECO:0000313" key="2">
    <source>
        <dbReference type="EMBL" id="WGL17322.1"/>
    </source>
</evidence>
<dbReference type="Pfam" id="PF03435">
    <property type="entry name" value="Sacchrp_dh_NADP"/>
    <property type="match status" value="1"/>
</dbReference>
<gene>
    <name evidence="2" type="ORF">PVT68_03260</name>
</gene>
<dbReference type="InterPro" id="IPR005097">
    <property type="entry name" value="Sacchrp_dh_NADP-bd"/>
</dbReference>
<name>A0ABY8NFE8_9GAMM</name>
<dbReference type="Gene3D" id="3.40.50.720">
    <property type="entry name" value="NAD(P)-binding Rossmann-like Domain"/>
    <property type="match status" value="1"/>
</dbReference>
<protein>
    <submittedName>
        <fullName evidence="2">Saccharopine dehydrogenase NADP-binding domain-containing protein</fullName>
    </submittedName>
</protein>
<dbReference type="EMBL" id="CP118605">
    <property type="protein sequence ID" value="WGL17322.1"/>
    <property type="molecule type" value="Genomic_DNA"/>
</dbReference>
<reference evidence="2 3" key="1">
    <citation type="submission" date="2023-02" db="EMBL/GenBank/DDBJ databases">
        <title>Description and genomic characterization of Microbulbifer bruguierae sp. nov., isolated from the sediment of mangrove plant Bruguiera sexangula.</title>
        <authorList>
            <person name="Long M."/>
        </authorList>
    </citation>
    <scope>NUCLEOTIDE SEQUENCE [LARGE SCALE GENOMIC DNA]</scope>
    <source>
        <strain evidence="2 3">H12</strain>
    </source>
</reference>
<dbReference type="Gene3D" id="3.30.360.10">
    <property type="entry name" value="Dihydrodipicolinate Reductase, domain 2"/>
    <property type="match status" value="1"/>
</dbReference>
<accession>A0ABY8NFE8</accession>
<keyword evidence="3" id="KW-1185">Reference proteome</keyword>
<evidence type="ECO:0000313" key="3">
    <source>
        <dbReference type="Proteomes" id="UP001236500"/>
    </source>
</evidence>
<sequence length="387" mass="41623">MSPLRSLHKRVLILGGYGTFGARIAEMLASEPGIQIIIAGRDRFKAELLANRLHHRFPDTPIEGLRLDHSSINLPAQLHDLNLQLLIHCAGPFQGQGYHIAAACIKNRINYIDIADATDFVCGISALNSSAEQAGIQVISGASSLPALSSAALGTLTRPFSQVDDIDITIAPAHRISRGLATVRSGFESLGREFSITRNGTRETTYTGDDFRAINIAHPVGKRWVCNFDVPDLQLIPAHIAGVRNVRFGTGLQPRTLQVGLTLCAKLARIKLPGAFHSLLPRLTRMGQQLAARWPGGSHHGGMAIEVSGSTDNAANVRARWQILGLNGDGPWIPAAPAAAMGKKILRGESTQPGARPCWQLLQLEVILEELSPFAVVTTLEQPQSAA</sequence>
<feature type="domain" description="Saccharopine dehydrogenase NADP binding" evidence="1">
    <location>
        <begin position="11"/>
        <end position="138"/>
    </location>
</feature>
<dbReference type="InterPro" id="IPR036291">
    <property type="entry name" value="NAD(P)-bd_dom_sf"/>
</dbReference>
<dbReference type="Proteomes" id="UP001236500">
    <property type="component" value="Chromosome"/>
</dbReference>
<dbReference type="RefSeq" id="WP_280321172.1">
    <property type="nucleotide sequence ID" value="NZ_CP118605.1"/>
</dbReference>
<organism evidence="2 3">
    <name type="scientific">Microbulbifer bruguierae</name>
    <dbReference type="NCBI Taxonomy" id="3029061"/>
    <lineage>
        <taxon>Bacteria</taxon>
        <taxon>Pseudomonadati</taxon>
        <taxon>Pseudomonadota</taxon>
        <taxon>Gammaproteobacteria</taxon>
        <taxon>Cellvibrionales</taxon>
        <taxon>Microbulbiferaceae</taxon>
        <taxon>Microbulbifer</taxon>
    </lineage>
</organism>
<proteinExistence type="predicted"/>
<dbReference type="PANTHER" id="PTHR43796">
    <property type="entry name" value="CARBOXYNORSPERMIDINE SYNTHASE"/>
    <property type="match status" value="1"/>
</dbReference>
<evidence type="ECO:0000259" key="1">
    <source>
        <dbReference type="Pfam" id="PF03435"/>
    </source>
</evidence>
<dbReference type="SUPFAM" id="SSF51735">
    <property type="entry name" value="NAD(P)-binding Rossmann-fold domains"/>
    <property type="match status" value="1"/>
</dbReference>